<evidence type="ECO:0000256" key="2">
    <source>
        <dbReference type="SAM" id="Phobius"/>
    </source>
</evidence>
<feature type="non-terminal residue" evidence="3">
    <location>
        <position position="1"/>
    </location>
</feature>
<evidence type="ECO:0000313" key="4">
    <source>
        <dbReference type="Proteomes" id="UP000321331"/>
    </source>
</evidence>
<keyword evidence="2" id="KW-0812">Transmembrane</keyword>
<organism evidence="3 4">
    <name type="scientific">Fusarium oxysporum f. sp. cubense</name>
    <dbReference type="NCBI Taxonomy" id="61366"/>
    <lineage>
        <taxon>Eukaryota</taxon>
        <taxon>Fungi</taxon>
        <taxon>Dikarya</taxon>
        <taxon>Ascomycota</taxon>
        <taxon>Pezizomycotina</taxon>
        <taxon>Sordariomycetes</taxon>
        <taxon>Hypocreomycetidae</taxon>
        <taxon>Hypocreales</taxon>
        <taxon>Nectriaceae</taxon>
        <taxon>Fusarium</taxon>
        <taxon>Fusarium oxysporum species complex</taxon>
    </lineage>
</organism>
<proteinExistence type="predicted"/>
<dbReference type="Proteomes" id="UP000321331">
    <property type="component" value="Unassembled WGS sequence"/>
</dbReference>
<sequence length="183" mass="20265">RKPRHLTDNEDHAELIDSGDTENELINVEVGEDARWHAVLPRALIASEKCFEMRSSLEPNNKTGRPEEAERQNLFVLLVLGSYSLMYGVSGVIRRYVFSTVLGWPYWDLANSVNENELGGKSGHHCAPPSRKPGNPVAISPRVWRSGQTGPITTLSKAPHCSPRSSKRASFFSAIDLFLAPLA</sequence>
<comment type="caution">
    <text evidence="3">The sequence shown here is derived from an EMBL/GenBank/DDBJ whole genome shotgun (WGS) entry which is preliminary data.</text>
</comment>
<feature type="region of interest" description="Disordered" evidence="1">
    <location>
        <begin position="119"/>
        <end position="140"/>
    </location>
</feature>
<feature type="transmembrane region" description="Helical" evidence="2">
    <location>
        <begin position="74"/>
        <end position="93"/>
    </location>
</feature>
<reference evidence="3 4" key="1">
    <citation type="submission" date="2019-07" db="EMBL/GenBank/DDBJ databases">
        <title>The First High-Quality Draft Genome Sequence of the Causal Agent of the Current Panama Disease Epidemic.</title>
        <authorList>
            <person name="Warmington R.J."/>
            <person name="Kay W."/>
            <person name="Jeffries A."/>
            <person name="Bebber D."/>
            <person name="Moore K."/>
            <person name="Studholme D.J."/>
        </authorList>
    </citation>
    <scope>NUCLEOTIDE SEQUENCE [LARGE SCALE GENOMIC DNA]</scope>
    <source>
        <strain evidence="3 4">TR4</strain>
    </source>
</reference>
<accession>A0A5C6SZ45</accession>
<name>A0A5C6SZ45_FUSOC</name>
<dbReference type="EMBL" id="VMNF01000007">
    <property type="protein sequence ID" value="TXC03812.1"/>
    <property type="molecule type" value="Genomic_DNA"/>
</dbReference>
<keyword evidence="2" id="KW-1133">Transmembrane helix</keyword>
<protein>
    <submittedName>
        <fullName evidence="3">Uncharacterized protein</fullName>
    </submittedName>
</protein>
<dbReference type="AlphaFoldDB" id="A0A5C6SZ45"/>
<evidence type="ECO:0000256" key="1">
    <source>
        <dbReference type="SAM" id="MobiDB-lite"/>
    </source>
</evidence>
<keyword evidence="2" id="KW-0472">Membrane</keyword>
<gene>
    <name evidence="3" type="ORF">FocTR4_00002070</name>
</gene>
<evidence type="ECO:0000313" key="3">
    <source>
        <dbReference type="EMBL" id="TXC03812.1"/>
    </source>
</evidence>